<organism evidence="1 2">
    <name type="scientific">Portunus trituberculatus</name>
    <name type="common">Swimming crab</name>
    <name type="synonym">Neptunus trituberculatus</name>
    <dbReference type="NCBI Taxonomy" id="210409"/>
    <lineage>
        <taxon>Eukaryota</taxon>
        <taxon>Metazoa</taxon>
        <taxon>Ecdysozoa</taxon>
        <taxon>Arthropoda</taxon>
        <taxon>Crustacea</taxon>
        <taxon>Multicrustacea</taxon>
        <taxon>Malacostraca</taxon>
        <taxon>Eumalacostraca</taxon>
        <taxon>Eucarida</taxon>
        <taxon>Decapoda</taxon>
        <taxon>Pleocyemata</taxon>
        <taxon>Brachyura</taxon>
        <taxon>Eubrachyura</taxon>
        <taxon>Portunoidea</taxon>
        <taxon>Portunidae</taxon>
        <taxon>Portuninae</taxon>
        <taxon>Portunus</taxon>
    </lineage>
</organism>
<dbReference type="EMBL" id="VSRR010029967">
    <property type="protein sequence ID" value="MPC69767.1"/>
    <property type="molecule type" value="Genomic_DNA"/>
</dbReference>
<evidence type="ECO:0000313" key="2">
    <source>
        <dbReference type="Proteomes" id="UP000324222"/>
    </source>
</evidence>
<name>A0A5B7HKJ5_PORTR</name>
<gene>
    <name evidence="1" type="ORF">E2C01_063999</name>
</gene>
<dbReference type="AlphaFoldDB" id="A0A5B7HKJ5"/>
<dbReference type="Proteomes" id="UP000324222">
    <property type="component" value="Unassembled WGS sequence"/>
</dbReference>
<accession>A0A5B7HKJ5</accession>
<evidence type="ECO:0000313" key="1">
    <source>
        <dbReference type="EMBL" id="MPC69767.1"/>
    </source>
</evidence>
<keyword evidence="2" id="KW-1185">Reference proteome</keyword>
<sequence>MRGVVGVEEPGLKKVSTPSDISWSSSTRSARPMGLVGARVFTRRGRALPSHNFCASFYKPMRNNLGNLCLHKAKAHKG</sequence>
<protein>
    <submittedName>
        <fullName evidence="1">Uncharacterized protein</fullName>
    </submittedName>
</protein>
<comment type="caution">
    <text evidence="1">The sequence shown here is derived from an EMBL/GenBank/DDBJ whole genome shotgun (WGS) entry which is preliminary data.</text>
</comment>
<proteinExistence type="predicted"/>
<reference evidence="1 2" key="1">
    <citation type="submission" date="2019-05" db="EMBL/GenBank/DDBJ databases">
        <title>Another draft genome of Portunus trituberculatus and its Hox gene families provides insights of decapod evolution.</title>
        <authorList>
            <person name="Jeong J.-H."/>
            <person name="Song I."/>
            <person name="Kim S."/>
            <person name="Choi T."/>
            <person name="Kim D."/>
            <person name="Ryu S."/>
            <person name="Kim W."/>
        </authorList>
    </citation>
    <scope>NUCLEOTIDE SEQUENCE [LARGE SCALE GENOMIC DNA]</scope>
    <source>
        <tissue evidence="1">Muscle</tissue>
    </source>
</reference>